<dbReference type="Proteomes" id="UP000571701">
    <property type="component" value="Unassembled WGS sequence"/>
</dbReference>
<name>A0A7W2ISI5_9VIBR</name>
<evidence type="ECO:0000313" key="1">
    <source>
        <dbReference type="EMBL" id="MBA5761556.1"/>
    </source>
</evidence>
<reference evidence="1 2" key="1">
    <citation type="submission" date="2020-07" db="EMBL/GenBank/DDBJ databases">
        <title>Vibrio marinisediminis sp. nov., isolated from marine sediment.</title>
        <authorList>
            <person name="Ji X."/>
        </authorList>
    </citation>
    <scope>NUCLEOTIDE SEQUENCE [LARGE SCALE GENOMIC DNA]</scope>
    <source>
        <strain evidence="1 2">404</strain>
    </source>
</reference>
<accession>A0A7W2ISI5</accession>
<dbReference type="NCBIfam" id="NF033682">
    <property type="entry name" value="retention_LapA"/>
    <property type="match status" value="1"/>
</dbReference>
<proteinExistence type="predicted"/>
<comment type="caution">
    <text evidence="1">The sequence shown here is derived from an EMBL/GenBank/DDBJ whole genome shotgun (WGS) entry which is preliminary data.</text>
</comment>
<keyword evidence="2" id="KW-1185">Reference proteome</keyword>
<evidence type="ECO:0000313" key="2">
    <source>
        <dbReference type="Proteomes" id="UP000571701"/>
    </source>
</evidence>
<sequence>MDQQVLLEGAKVTKIVGDAIVIDSSGNARALKVGDVLAGNEIIITANHSSVELIEQAKVITIDENCAACTTDGGGVENASLDGLVSVDVSQNSELDLASLEAIQQAILDGEDPTEILEAAAAGGVLGSANAGFITVEYNNPELLAETFFETSAATRDQFDEPEEEGRSTVFAAGGESISELLIEGDFDADNGYPTEVSTSITVEAGDLTLDADSFVPDATSLASLLSELNSDITASGEEVTFIYDSTENAIVGTVGIEEVVRIDIDTVNVGKNLELTLTTTLSKPIDHVPSVGGGNVALVDDQVVVKFDITGTDSGGNAIRSPISASVTIADGSDPQIIDVPNVTVSDSNLPAGTDANQAETIQGSVVDADLGSDEIKQYRLDVSEFNQQGAISSHGEIVTINEVDNGDLTYSYTGSTTSGDVFTLLVEPNGDYTFQLLEPIDHATGSDTTTINLPIIATDFDNDTTQSLLPITILDDLPVLSGFTGQTRVDEDDLNVSGAQGSDADKEPTL</sequence>
<feature type="non-terminal residue" evidence="1">
    <location>
        <position position="512"/>
    </location>
</feature>
<dbReference type="InterPro" id="IPR019959">
    <property type="entry name" value="T1SS-143_rpt-cont_dom"/>
</dbReference>
<dbReference type="AlphaFoldDB" id="A0A7W2ISI5"/>
<protein>
    <submittedName>
        <fullName evidence="1">Retention module-containing protein</fullName>
    </submittedName>
</protein>
<gene>
    <name evidence="1" type="ORF">H2O73_04285</name>
</gene>
<dbReference type="RefSeq" id="WP_182106862.1">
    <property type="nucleotide sequence ID" value="NZ_JACFYF010000001.1"/>
</dbReference>
<dbReference type="NCBIfam" id="TIGR03660">
    <property type="entry name" value="T1SS_rpt_143"/>
    <property type="match status" value="1"/>
</dbReference>
<dbReference type="EMBL" id="JACFYF010000001">
    <property type="protein sequence ID" value="MBA5761556.1"/>
    <property type="molecule type" value="Genomic_DNA"/>
</dbReference>
<dbReference type="InterPro" id="IPR047777">
    <property type="entry name" value="LapA-like_RM"/>
</dbReference>
<organism evidence="1 2">
    <name type="scientific">Vibrio marinisediminis</name>
    <dbReference type="NCBI Taxonomy" id="2758441"/>
    <lineage>
        <taxon>Bacteria</taxon>
        <taxon>Pseudomonadati</taxon>
        <taxon>Pseudomonadota</taxon>
        <taxon>Gammaproteobacteria</taxon>
        <taxon>Vibrionales</taxon>
        <taxon>Vibrionaceae</taxon>
        <taxon>Vibrio</taxon>
    </lineage>
</organism>